<protein>
    <recommendedName>
        <fullName evidence="6">J domain-containing protein</fullName>
    </recommendedName>
</protein>
<dbReference type="SUPFAM" id="SSF46565">
    <property type="entry name" value="Chaperone J-domain"/>
    <property type="match status" value="1"/>
</dbReference>
<name>A0AAV0XSV7_9HEMI</name>
<evidence type="ECO:0000256" key="4">
    <source>
        <dbReference type="ARBA" id="ARBA00023186"/>
    </source>
</evidence>
<sequence>MDSDLRDLDLCGMLGIQQSATEKVMKTAYRKKALRWHPDKNPDNRNAAQLFLRLSKILTIITDTAARLDYDKSVNLLQNCSKKDAIRKVTSCTEKLKKKKNGSLILKLKWKKNCVYNKANLTSLFSKYGQLSFVVVLKNSVAFVMYKSKTTALSDFKLN</sequence>
<keyword evidence="3" id="KW-0963">Cytoplasm</keyword>
<dbReference type="GO" id="GO:0005737">
    <property type="term" value="C:cytoplasm"/>
    <property type="evidence" value="ECO:0007669"/>
    <property type="project" value="UniProtKB-SubCell"/>
</dbReference>
<evidence type="ECO:0000256" key="2">
    <source>
        <dbReference type="ARBA" id="ARBA00004496"/>
    </source>
</evidence>
<dbReference type="Proteomes" id="UP001160148">
    <property type="component" value="Unassembled WGS sequence"/>
</dbReference>
<keyword evidence="8" id="KW-1185">Reference proteome</keyword>
<keyword evidence="4" id="KW-0143">Chaperone</keyword>
<dbReference type="InterPro" id="IPR012677">
    <property type="entry name" value="Nucleotide-bd_a/b_plait_sf"/>
</dbReference>
<evidence type="ECO:0000256" key="5">
    <source>
        <dbReference type="ARBA" id="ARBA00023242"/>
    </source>
</evidence>
<dbReference type="PANTHER" id="PTHR44313:SF1">
    <property type="entry name" value="DNAJ HOMOLOG SUBFAMILY C MEMBER 17"/>
    <property type="match status" value="1"/>
</dbReference>
<keyword evidence="5" id="KW-0539">Nucleus</keyword>
<proteinExistence type="predicted"/>
<dbReference type="InterPro" id="IPR052094">
    <property type="entry name" value="Pre-mRNA-splicing_ERAD"/>
</dbReference>
<organism evidence="7 8">
    <name type="scientific">Macrosiphum euphorbiae</name>
    <name type="common">potato aphid</name>
    <dbReference type="NCBI Taxonomy" id="13131"/>
    <lineage>
        <taxon>Eukaryota</taxon>
        <taxon>Metazoa</taxon>
        <taxon>Ecdysozoa</taxon>
        <taxon>Arthropoda</taxon>
        <taxon>Hexapoda</taxon>
        <taxon>Insecta</taxon>
        <taxon>Pterygota</taxon>
        <taxon>Neoptera</taxon>
        <taxon>Paraneoptera</taxon>
        <taxon>Hemiptera</taxon>
        <taxon>Sternorrhyncha</taxon>
        <taxon>Aphidomorpha</taxon>
        <taxon>Aphidoidea</taxon>
        <taxon>Aphididae</taxon>
        <taxon>Macrosiphini</taxon>
        <taxon>Macrosiphum</taxon>
    </lineage>
</organism>
<dbReference type="GO" id="GO:0000390">
    <property type="term" value="P:spliceosomal complex disassembly"/>
    <property type="evidence" value="ECO:0007669"/>
    <property type="project" value="TreeGrafter"/>
</dbReference>
<accession>A0AAV0XSV7</accession>
<comment type="subcellular location">
    <subcellularLocation>
        <location evidence="2">Cytoplasm</location>
    </subcellularLocation>
    <subcellularLocation>
        <location evidence="1">Nucleus</location>
    </subcellularLocation>
</comment>
<evidence type="ECO:0000313" key="8">
    <source>
        <dbReference type="Proteomes" id="UP001160148"/>
    </source>
</evidence>
<feature type="domain" description="J" evidence="6">
    <location>
        <begin position="9"/>
        <end position="74"/>
    </location>
</feature>
<dbReference type="SMART" id="SM00271">
    <property type="entry name" value="DnaJ"/>
    <property type="match status" value="1"/>
</dbReference>
<dbReference type="InterPro" id="IPR036869">
    <property type="entry name" value="J_dom_sf"/>
</dbReference>
<dbReference type="PANTHER" id="PTHR44313">
    <property type="entry name" value="DNAJ HOMOLOG SUBFAMILY C MEMBER 17"/>
    <property type="match status" value="1"/>
</dbReference>
<evidence type="ECO:0000256" key="1">
    <source>
        <dbReference type="ARBA" id="ARBA00004123"/>
    </source>
</evidence>
<reference evidence="7 8" key="1">
    <citation type="submission" date="2023-01" db="EMBL/GenBank/DDBJ databases">
        <authorList>
            <person name="Whitehead M."/>
        </authorList>
    </citation>
    <scope>NUCLEOTIDE SEQUENCE [LARGE SCALE GENOMIC DNA]</scope>
</reference>
<dbReference type="GO" id="GO:0005681">
    <property type="term" value="C:spliceosomal complex"/>
    <property type="evidence" value="ECO:0007669"/>
    <property type="project" value="TreeGrafter"/>
</dbReference>
<dbReference type="InterPro" id="IPR001623">
    <property type="entry name" value="DnaJ_domain"/>
</dbReference>
<comment type="caution">
    <text evidence="7">The sequence shown here is derived from an EMBL/GenBank/DDBJ whole genome shotgun (WGS) entry which is preliminary data.</text>
</comment>
<evidence type="ECO:0000256" key="3">
    <source>
        <dbReference type="ARBA" id="ARBA00022490"/>
    </source>
</evidence>
<dbReference type="PROSITE" id="PS50076">
    <property type="entry name" value="DNAJ_2"/>
    <property type="match status" value="1"/>
</dbReference>
<dbReference type="Gene3D" id="3.30.70.330">
    <property type="match status" value="1"/>
</dbReference>
<dbReference type="Gene3D" id="1.10.287.110">
    <property type="entry name" value="DnaJ domain"/>
    <property type="match status" value="1"/>
</dbReference>
<evidence type="ECO:0000259" key="6">
    <source>
        <dbReference type="PROSITE" id="PS50076"/>
    </source>
</evidence>
<gene>
    <name evidence="7" type="ORF">MEUPH1_LOCUS24650</name>
</gene>
<dbReference type="PRINTS" id="PR00625">
    <property type="entry name" value="JDOMAIN"/>
</dbReference>
<dbReference type="EMBL" id="CARXXK010000415">
    <property type="protein sequence ID" value="CAI6370542.1"/>
    <property type="molecule type" value="Genomic_DNA"/>
</dbReference>
<dbReference type="CDD" id="cd06257">
    <property type="entry name" value="DnaJ"/>
    <property type="match status" value="1"/>
</dbReference>
<dbReference type="AlphaFoldDB" id="A0AAV0XSV7"/>
<evidence type="ECO:0000313" key="7">
    <source>
        <dbReference type="EMBL" id="CAI6370542.1"/>
    </source>
</evidence>
<dbReference type="Pfam" id="PF00226">
    <property type="entry name" value="DnaJ"/>
    <property type="match status" value="1"/>
</dbReference>